<keyword evidence="7 10" id="KW-0283">Flagellar rotation</keyword>
<comment type="function">
    <text evidence="1 10">Controls the rotational direction of flagella during chemotaxis.</text>
</comment>
<keyword evidence="8 10" id="KW-1133">Transmembrane helix</keyword>
<proteinExistence type="inferred from homology"/>
<gene>
    <name evidence="11" type="ORF">SAMN05216334_101237</name>
</gene>
<dbReference type="PANTHER" id="PTHR35091:SF2">
    <property type="entry name" value="FLAGELLAR PROTEIN FLIL"/>
    <property type="match status" value="1"/>
</dbReference>
<dbReference type="NCBIfam" id="NF005435">
    <property type="entry name" value="PRK07021.1"/>
    <property type="match status" value="1"/>
</dbReference>
<comment type="similarity">
    <text evidence="3 10">Belongs to the FliL family.</text>
</comment>
<dbReference type="AlphaFoldDB" id="A0A1H5RUJ0"/>
<dbReference type="EMBL" id="FNUX01000001">
    <property type="protein sequence ID" value="SEF41794.1"/>
    <property type="molecule type" value="Genomic_DNA"/>
</dbReference>
<evidence type="ECO:0000256" key="6">
    <source>
        <dbReference type="ARBA" id="ARBA00022692"/>
    </source>
</evidence>
<evidence type="ECO:0000256" key="4">
    <source>
        <dbReference type="ARBA" id="ARBA00022475"/>
    </source>
</evidence>
<dbReference type="GO" id="GO:0006935">
    <property type="term" value="P:chemotaxis"/>
    <property type="evidence" value="ECO:0007669"/>
    <property type="project" value="UniProtKB-KW"/>
</dbReference>
<keyword evidence="11" id="KW-0966">Cell projection</keyword>
<keyword evidence="6 10" id="KW-0812">Transmembrane</keyword>
<keyword evidence="10" id="KW-0997">Cell inner membrane</keyword>
<dbReference type="Proteomes" id="UP000236753">
    <property type="component" value="Unassembled WGS sequence"/>
</dbReference>
<evidence type="ECO:0000256" key="5">
    <source>
        <dbReference type="ARBA" id="ARBA00022500"/>
    </source>
</evidence>
<keyword evidence="11" id="KW-0282">Flagellum</keyword>
<keyword evidence="11" id="KW-0969">Cilium</keyword>
<evidence type="ECO:0000256" key="2">
    <source>
        <dbReference type="ARBA" id="ARBA00004162"/>
    </source>
</evidence>
<evidence type="ECO:0000313" key="11">
    <source>
        <dbReference type="EMBL" id="SEF41794.1"/>
    </source>
</evidence>
<evidence type="ECO:0000256" key="7">
    <source>
        <dbReference type="ARBA" id="ARBA00022779"/>
    </source>
</evidence>
<dbReference type="GO" id="GO:0071978">
    <property type="term" value="P:bacterial-type flagellum-dependent swarming motility"/>
    <property type="evidence" value="ECO:0007669"/>
    <property type="project" value="TreeGrafter"/>
</dbReference>
<keyword evidence="5 10" id="KW-0145">Chemotaxis</keyword>
<dbReference type="OrthoDB" id="5297029at2"/>
<feature type="transmembrane region" description="Helical" evidence="10">
    <location>
        <begin position="20"/>
        <end position="42"/>
    </location>
</feature>
<accession>A0A1H5RUJ0</accession>
<organism evidence="11 12">
    <name type="scientific">Nitrosomonas ureae</name>
    <dbReference type="NCBI Taxonomy" id="44577"/>
    <lineage>
        <taxon>Bacteria</taxon>
        <taxon>Pseudomonadati</taxon>
        <taxon>Pseudomonadota</taxon>
        <taxon>Betaproteobacteria</taxon>
        <taxon>Nitrosomonadales</taxon>
        <taxon>Nitrosomonadaceae</taxon>
        <taxon>Nitrosomonas</taxon>
    </lineage>
</organism>
<keyword evidence="4" id="KW-1003">Cell membrane</keyword>
<name>A0A1H5RUJ0_9PROT</name>
<dbReference type="GO" id="GO:0009425">
    <property type="term" value="C:bacterial-type flagellum basal body"/>
    <property type="evidence" value="ECO:0007669"/>
    <property type="project" value="InterPro"/>
</dbReference>
<evidence type="ECO:0000256" key="3">
    <source>
        <dbReference type="ARBA" id="ARBA00008281"/>
    </source>
</evidence>
<evidence type="ECO:0000256" key="1">
    <source>
        <dbReference type="ARBA" id="ARBA00002254"/>
    </source>
</evidence>
<dbReference type="RefSeq" id="WP_103965220.1">
    <property type="nucleotide sequence ID" value="NZ_FNUX01000001.1"/>
</dbReference>
<evidence type="ECO:0000256" key="8">
    <source>
        <dbReference type="ARBA" id="ARBA00022989"/>
    </source>
</evidence>
<keyword evidence="9 10" id="KW-0472">Membrane</keyword>
<evidence type="ECO:0000256" key="9">
    <source>
        <dbReference type="ARBA" id="ARBA00023136"/>
    </source>
</evidence>
<evidence type="ECO:0000313" key="12">
    <source>
        <dbReference type="Proteomes" id="UP000236753"/>
    </source>
</evidence>
<protein>
    <recommendedName>
        <fullName evidence="10">Flagellar protein FliL</fullName>
    </recommendedName>
</protein>
<comment type="subcellular location">
    <subcellularLocation>
        <location evidence="10">Cell inner membrane</location>
    </subcellularLocation>
    <subcellularLocation>
        <location evidence="2">Cell membrane</location>
        <topology evidence="2">Single-pass membrane protein</topology>
    </subcellularLocation>
</comment>
<reference evidence="11 12" key="1">
    <citation type="submission" date="2016-10" db="EMBL/GenBank/DDBJ databases">
        <authorList>
            <person name="de Groot N.N."/>
        </authorList>
    </citation>
    <scope>NUCLEOTIDE SEQUENCE [LARGE SCALE GENOMIC DNA]</scope>
    <source>
        <strain evidence="11 12">Nm13</strain>
    </source>
</reference>
<sequence>MSKSSATPPAAEGKNNKKGLIIIILIAIIAICAGAGGTWYFMQMSGDGEGETEKPRPKAKPTTFIDLDIFTVNLQPEENNQYLQVGLTIKARETEVVQEITKQMPLIRNRILMLLSSKKAADISSIAGKQQLSQQVSDEIRQSIDSEDLQEDVREVLFTSFVIQ</sequence>
<dbReference type="InterPro" id="IPR005503">
    <property type="entry name" value="FliL"/>
</dbReference>
<dbReference type="Pfam" id="PF03748">
    <property type="entry name" value="FliL"/>
    <property type="match status" value="1"/>
</dbReference>
<evidence type="ECO:0000256" key="10">
    <source>
        <dbReference type="RuleBase" id="RU364125"/>
    </source>
</evidence>
<dbReference type="PANTHER" id="PTHR35091">
    <property type="entry name" value="FLAGELLAR PROTEIN FLIL"/>
    <property type="match status" value="1"/>
</dbReference>
<dbReference type="GO" id="GO:0005886">
    <property type="term" value="C:plasma membrane"/>
    <property type="evidence" value="ECO:0007669"/>
    <property type="project" value="UniProtKB-SubCell"/>
</dbReference>